<dbReference type="RefSeq" id="WP_093755168.1">
    <property type="nucleotide sequence ID" value="NZ_FNNG01000026.1"/>
</dbReference>
<dbReference type="AlphaFoldDB" id="A0A1H3F473"/>
<name>A0A1H3F473_9FIRM</name>
<gene>
    <name evidence="1" type="ORF">SAMN05660923_03063</name>
</gene>
<organism evidence="1 2">
    <name type="scientific">Tepidimicrobium xylanilyticum</name>
    <dbReference type="NCBI Taxonomy" id="1123352"/>
    <lineage>
        <taxon>Bacteria</taxon>
        <taxon>Bacillati</taxon>
        <taxon>Bacillota</taxon>
        <taxon>Tissierellia</taxon>
        <taxon>Tissierellales</taxon>
        <taxon>Tepidimicrobiaceae</taxon>
        <taxon>Tepidimicrobium</taxon>
    </lineage>
</organism>
<reference evidence="1 2" key="1">
    <citation type="submission" date="2016-10" db="EMBL/GenBank/DDBJ databases">
        <authorList>
            <person name="de Groot N.N."/>
        </authorList>
    </citation>
    <scope>NUCLEOTIDE SEQUENCE [LARGE SCALE GENOMIC DNA]</scope>
    <source>
        <strain evidence="1 2">DSM 23310</strain>
    </source>
</reference>
<keyword evidence="2" id="KW-1185">Reference proteome</keyword>
<dbReference type="Proteomes" id="UP000198828">
    <property type="component" value="Unassembled WGS sequence"/>
</dbReference>
<accession>A0A1H3F473</accession>
<sequence length="66" mass="7808">MSRGGNNTGEQSKKYYEDKIKEMTGTKVRSIFRKLNKRELRQLKEAIEEARYKAIDEYKKGEKLHG</sequence>
<protein>
    <submittedName>
        <fullName evidence="1">Uncharacterized protein</fullName>
    </submittedName>
</protein>
<evidence type="ECO:0000313" key="1">
    <source>
        <dbReference type="EMBL" id="SDX85781.1"/>
    </source>
</evidence>
<proteinExistence type="predicted"/>
<evidence type="ECO:0000313" key="2">
    <source>
        <dbReference type="Proteomes" id="UP000198828"/>
    </source>
</evidence>
<dbReference type="EMBL" id="FNNG01000026">
    <property type="protein sequence ID" value="SDX85781.1"/>
    <property type="molecule type" value="Genomic_DNA"/>
</dbReference>